<keyword evidence="2" id="KW-1185">Reference proteome</keyword>
<organism evidence="1 2">
    <name type="scientific">Yoonia rosea</name>
    <dbReference type="NCBI Taxonomy" id="287098"/>
    <lineage>
        <taxon>Bacteria</taxon>
        <taxon>Pseudomonadati</taxon>
        <taxon>Pseudomonadota</taxon>
        <taxon>Alphaproteobacteria</taxon>
        <taxon>Rhodobacterales</taxon>
        <taxon>Paracoccaceae</taxon>
        <taxon>Yoonia</taxon>
    </lineage>
</organism>
<reference evidence="2" key="1">
    <citation type="submission" date="2017-01" db="EMBL/GenBank/DDBJ databases">
        <authorList>
            <person name="Varghese N."/>
            <person name="Submissions S."/>
        </authorList>
    </citation>
    <scope>NUCLEOTIDE SEQUENCE [LARGE SCALE GENOMIC DNA]</scope>
    <source>
        <strain evidence="2">DSM 29591</strain>
    </source>
</reference>
<evidence type="ECO:0000313" key="2">
    <source>
        <dbReference type="Proteomes" id="UP000186997"/>
    </source>
</evidence>
<gene>
    <name evidence="1" type="ORF">SAMN05421665_3346</name>
</gene>
<sequence length="97" mass="10560">MAIVTLPRETSERLSPRIEALSQTHPVELFPASNIVMGIVFTTAETKEFGGEGGEAMVLAVKDMAALSAAIPEFEDERRNYCVINHAKAIARLDPFA</sequence>
<dbReference type="EMBL" id="FTPR01000004">
    <property type="protein sequence ID" value="SIT91393.1"/>
    <property type="molecule type" value="Genomic_DNA"/>
</dbReference>
<evidence type="ECO:0000313" key="1">
    <source>
        <dbReference type="EMBL" id="SIT91393.1"/>
    </source>
</evidence>
<dbReference type="OrthoDB" id="7652292at2"/>
<protein>
    <submittedName>
        <fullName evidence="1">Uncharacterized protein</fullName>
    </submittedName>
</protein>
<name>A0A1R3XJ23_9RHOB</name>
<accession>A0A1R3XJ23</accession>
<dbReference type="AlphaFoldDB" id="A0A1R3XJ23"/>
<proteinExistence type="predicted"/>
<dbReference type="Proteomes" id="UP000186997">
    <property type="component" value="Unassembled WGS sequence"/>
</dbReference>
<dbReference type="RefSeq" id="WP_076661005.1">
    <property type="nucleotide sequence ID" value="NZ_FTPR01000004.1"/>
</dbReference>